<evidence type="ECO:0000313" key="3">
    <source>
        <dbReference type="Proteomes" id="UP000231586"/>
    </source>
</evidence>
<dbReference type="OrthoDB" id="5136778at2"/>
<proteinExistence type="predicted"/>
<sequence>MSAPALRVLSLYEGFFSGGARALHTTVVVGLHTGGSQVHSALAIHRTVQRETLLQRMTDDPRYRALRQAGVRVATLGRPHDHAAPGFTDRELATVARHAAAADLVVSLKEQPLRLVNQPSFPGTPVVACLHRSDPEHSGVALDDLLAASSSGRLAGAICCAWSTRDAYAAAGVPESLLQVVPNGVDLARFRPVSPARRGSLRAALGLPVDAPVVTIAARYDTMKNVGLFVRAARVWLDATPDGHALACGAGMDHANADLQDDLATVFADRPDLLARLHLLGVRHDMQHVYAATDVVALTSSFGEAAPLCLIEGAMCGAVPVATDVGDAARIVDGIGLVVPTEPDAVAAGWTEAVRRREELEPAREAARTRFSHTRMVAAYATVLEQLHRDATGMRRAAQPRPAVRVGARGARTTA</sequence>
<dbReference type="EMBL" id="PGTZ01000006">
    <property type="protein sequence ID" value="PJI95074.1"/>
    <property type="molecule type" value="Genomic_DNA"/>
</dbReference>
<feature type="region of interest" description="Disordered" evidence="1">
    <location>
        <begin position="392"/>
        <end position="415"/>
    </location>
</feature>
<evidence type="ECO:0000313" key="2">
    <source>
        <dbReference type="EMBL" id="PJI95074.1"/>
    </source>
</evidence>
<keyword evidence="2" id="KW-0808">Transferase</keyword>
<name>A0A2M8WVX2_9MICO</name>
<feature type="compositionally biased region" description="Low complexity" evidence="1">
    <location>
        <begin position="395"/>
        <end position="415"/>
    </location>
</feature>
<dbReference type="GO" id="GO:0016740">
    <property type="term" value="F:transferase activity"/>
    <property type="evidence" value="ECO:0007669"/>
    <property type="project" value="UniProtKB-KW"/>
</dbReference>
<dbReference type="Pfam" id="PF13692">
    <property type="entry name" value="Glyco_trans_1_4"/>
    <property type="match status" value="1"/>
</dbReference>
<evidence type="ECO:0000256" key="1">
    <source>
        <dbReference type="SAM" id="MobiDB-lite"/>
    </source>
</evidence>
<comment type="caution">
    <text evidence="2">The sequence shown here is derived from an EMBL/GenBank/DDBJ whole genome shotgun (WGS) entry which is preliminary data.</text>
</comment>
<dbReference type="Proteomes" id="UP000231586">
    <property type="component" value="Unassembled WGS sequence"/>
</dbReference>
<reference evidence="2 3" key="1">
    <citation type="submission" date="2017-11" db="EMBL/GenBank/DDBJ databases">
        <title>Genomic Encyclopedia of Archaeal and Bacterial Type Strains, Phase II (KMG-II): From Individual Species to Whole Genera.</title>
        <authorList>
            <person name="Goeker M."/>
        </authorList>
    </citation>
    <scope>NUCLEOTIDE SEQUENCE [LARGE SCALE GENOMIC DNA]</scope>
    <source>
        <strain evidence="2 3">DSM 22413</strain>
    </source>
</reference>
<accession>A0A2M8WVX2</accession>
<protein>
    <submittedName>
        <fullName evidence="2">Glycosyltransferase involved in cell wall biosynthesis</fullName>
    </submittedName>
</protein>
<dbReference type="RefSeq" id="WP_100348996.1">
    <property type="nucleotide sequence ID" value="NZ_PGTZ01000006.1"/>
</dbReference>
<organism evidence="2 3">
    <name type="scientific">Luteimicrobium subarcticum</name>
    <dbReference type="NCBI Taxonomy" id="620910"/>
    <lineage>
        <taxon>Bacteria</taxon>
        <taxon>Bacillati</taxon>
        <taxon>Actinomycetota</taxon>
        <taxon>Actinomycetes</taxon>
        <taxon>Micrococcales</taxon>
        <taxon>Luteimicrobium</taxon>
    </lineage>
</organism>
<keyword evidence="3" id="KW-1185">Reference proteome</keyword>
<dbReference type="SUPFAM" id="SSF53756">
    <property type="entry name" value="UDP-Glycosyltransferase/glycogen phosphorylase"/>
    <property type="match status" value="1"/>
</dbReference>
<gene>
    <name evidence="2" type="ORF">CLV34_0927</name>
</gene>
<dbReference type="AlphaFoldDB" id="A0A2M8WVX2"/>
<dbReference type="Gene3D" id="3.40.50.2000">
    <property type="entry name" value="Glycogen Phosphorylase B"/>
    <property type="match status" value="2"/>
</dbReference>
<dbReference type="PANTHER" id="PTHR12526">
    <property type="entry name" value="GLYCOSYLTRANSFERASE"/>
    <property type="match status" value="1"/>
</dbReference>